<dbReference type="Pfam" id="PF08238">
    <property type="entry name" value="Sel1"/>
    <property type="match status" value="15"/>
</dbReference>
<dbReference type="InterPro" id="IPR019734">
    <property type="entry name" value="TPR_rpt"/>
</dbReference>
<organism evidence="4 6">
    <name type="scientific">Tritrichomonas musculus</name>
    <dbReference type="NCBI Taxonomy" id="1915356"/>
    <lineage>
        <taxon>Eukaryota</taxon>
        <taxon>Metamonada</taxon>
        <taxon>Parabasalia</taxon>
        <taxon>Tritrichomonadida</taxon>
        <taxon>Tritrichomonadidae</taxon>
        <taxon>Tritrichomonas</taxon>
    </lineage>
</organism>
<dbReference type="EMBL" id="JAPFFF010000043">
    <property type="protein sequence ID" value="KAK8841071.1"/>
    <property type="molecule type" value="Genomic_DNA"/>
</dbReference>
<feature type="domain" description="Protein kinase" evidence="3">
    <location>
        <begin position="1"/>
        <end position="106"/>
    </location>
</feature>
<dbReference type="Gene3D" id="1.10.510.10">
    <property type="entry name" value="Transferase(Phosphotransferase) domain 1"/>
    <property type="match status" value="1"/>
</dbReference>
<dbReference type="InterPro" id="IPR011009">
    <property type="entry name" value="Kinase-like_dom_sf"/>
</dbReference>
<keyword evidence="6" id="KW-1185">Reference proteome</keyword>
<feature type="repeat" description="TPR" evidence="2">
    <location>
        <begin position="173"/>
        <end position="206"/>
    </location>
</feature>
<evidence type="ECO:0000259" key="3">
    <source>
        <dbReference type="PROSITE" id="PS50011"/>
    </source>
</evidence>
<protein>
    <recommendedName>
        <fullName evidence="3">Protein kinase domain-containing protein</fullName>
    </recommendedName>
</protein>
<name>A0ABR2GK22_9EUKA</name>
<dbReference type="PROSITE" id="PS50011">
    <property type="entry name" value="PROTEIN_KINASE_DOM"/>
    <property type="match status" value="1"/>
</dbReference>
<dbReference type="InterPro" id="IPR011990">
    <property type="entry name" value="TPR-like_helical_dom_sf"/>
</dbReference>
<dbReference type="Proteomes" id="UP001470230">
    <property type="component" value="Unassembled WGS sequence"/>
</dbReference>
<comment type="caution">
    <text evidence="4">The sequence shown here is derived from an EMBL/GenBank/DDBJ whole genome shotgun (WGS) entry which is preliminary data.</text>
</comment>
<evidence type="ECO:0000313" key="4">
    <source>
        <dbReference type="EMBL" id="KAK8834264.1"/>
    </source>
</evidence>
<dbReference type="Gene3D" id="1.25.40.10">
    <property type="entry name" value="Tetratricopeptide repeat domain"/>
    <property type="match status" value="4"/>
</dbReference>
<dbReference type="InterPro" id="IPR006597">
    <property type="entry name" value="Sel1-like"/>
</dbReference>
<dbReference type="PANTHER" id="PTHR11102:SF160">
    <property type="entry name" value="ERAD-ASSOCIATED E3 UBIQUITIN-PROTEIN LIGASE COMPONENT HRD3"/>
    <property type="match status" value="1"/>
</dbReference>
<accession>A0ABR2GK22</accession>
<dbReference type="EMBL" id="JAPFFF010000449">
    <property type="protein sequence ID" value="KAK8834264.1"/>
    <property type="molecule type" value="Genomic_DNA"/>
</dbReference>
<keyword evidence="2" id="KW-0802">TPR repeat</keyword>
<dbReference type="PROSITE" id="PS50005">
    <property type="entry name" value="TPR"/>
    <property type="match status" value="1"/>
</dbReference>
<evidence type="ECO:0000313" key="5">
    <source>
        <dbReference type="EMBL" id="KAK8841071.1"/>
    </source>
</evidence>
<dbReference type="SUPFAM" id="SSF81901">
    <property type="entry name" value="HCP-like"/>
    <property type="match status" value="4"/>
</dbReference>
<dbReference type="SMART" id="SM00671">
    <property type="entry name" value="SEL1"/>
    <property type="match status" value="16"/>
</dbReference>
<evidence type="ECO:0000256" key="2">
    <source>
        <dbReference type="PROSITE-ProRule" id="PRU00339"/>
    </source>
</evidence>
<reference evidence="4 6" key="1">
    <citation type="submission" date="2024-04" db="EMBL/GenBank/DDBJ databases">
        <title>Tritrichomonas musculus Genome.</title>
        <authorList>
            <person name="Alves-Ferreira E."/>
            <person name="Grigg M."/>
            <person name="Lorenzi H."/>
            <person name="Galac M."/>
        </authorList>
    </citation>
    <scope>NUCLEOTIDE SEQUENCE [LARGE SCALE GENOMIC DNA]</scope>
    <source>
        <strain evidence="4 6">EAF2021</strain>
    </source>
</reference>
<evidence type="ECO:0000256" key="1">
    <source>
        <dbReference type="ARBA" id="ARBA00038101"/>
    </source>
</evidence>
<sequence>MIDRDKTMILIDLDRLLNSTKYDENQIVTRDFSHSFIAPEIISNQPFSFSADIYSLGKIIQFIFDTESSFPSEFSKFSEICNQCIQTDPKKRPTIDEIMNKFTSYFLFNDEGNDEVKKRLLSVFDSAFLYDNKEKGIGRALFELGSTHQTMRIPNHLKRNFQYFQNAADLNDIESIMLLGNEYYKSNKINKAIQYYSKASDLKCSIANRKLGDIYFNKTGGYCDLDKAIHYYMKAIQQTRNLHSLLNAAEICFIKHEFKTGVGCFKLAADQNDALSQYNMGVFYLYGIYCVKDVNLGFKYLHLAASQNYSLAQKLLGDLYLQGNLIKRDVQKAIDYYEAAAKQNEIESCYILGVIYYNNFYVPRDINKAIYYFTIAAECDYVKAQYNLGVIYFEGKFVKQDIEKCIYYTSKAAKKNNVEAPLLLGYVYSVPAFGHKDINKAIHYLSISANFGNDMAQVQLGNIYRWGNDVPVDIDKAIFYYQAASHNNNSHAQLELGKIYLYIKEDADKGLFHIQSAANNDNPDAQYHLGILNLNEQLFSSNVNKALYYLELSASKFNIDAQYQLGLLYEEGILVPIDLNKAFYYLTLAANQNHKSAQCHLAFLYLKRNSSNSTINKAIYYFTRSAEQGSKSARFALATFYYEGKHVPRDINKAIDYFKQLSSLNSQFAKNNLGIIYKNGEGVKQNIMMSIEYFNEAIKQENDLVSMFNLAHIYFFEEGVDLDLDIAIYLLINSVKISYSFDLLCLAMVKKYEKITLPDVKNELQVCSHGRFLAIQIYSHIAIRSLLNKASYKESYEYLKNVELVYDIDCNYVLRPNSEKKNEKDDLKKIKDINDLFYEGLGEVVDDPCATDN</sequence>
<evidence type="ECO:0000313" key="6">
    <source>
        <dbReference type="Proteomes" id="UP001470230"/>
    </source>
</evidence>
<dbReference type="InterPro" id="IPR050767">
    <property type="entry name" value="Sel1_AlgK"/>
</dbReference>
<gene>
    <name evidence="5" type="ORF">M9Y10_027912</name>
    <name evidence="4" type="ORF">M9Y10_032071</name>
</gene>
<comment type="similarity">
    <text evidence="1">Belongs to the sel-1 family.</text>
</comment>
<dbReference type="SUPFAM" id="SSF56112">
    <property type="entry name" value="Protein kinase-like (PK-like)"/>
    <property type="match status" value="1"/>
</dbReference>
<proteinExistence type="inferred from homology"/>
<dbReference type="PANTHER" id="PTHR11102">
    <property type="entry name" value="SEL-1-LIKE PROTEIN"/>
    <property type="match status" value="1"/>
</dbReference>
<dbReference type="InterPro" id="IPR000719">
    <property type="entry name" value="Prot_kinase_dom"/>
</dbReference>